<proteinExistence type="predicted"/>
<accession>A0AAJ0A9U6</accession>
<reference evidence="1" key="1">
    <citation type="submission" date="2021-06" db="EMBL/GenBank/DDBJ databases">
        <title>Comparative genomics, transcriptomics and evolutionary studies reveal genomic signatures of adaptation to plant cell wall in hemibiotrophic fungi.</title>
        <authorList>
            <consortium name="DOE Joint Genome Institute"/>
            <person name="Baroncelli R."/>
            <person name="Diaz J.F."/>
            <person name="Benocci T."/>
            <person name="Peng M."/>
            <person name="Battaglia E."/>
            <person name="Haridas S."/>
            <person name="Andreopoulos W."/>
            <person name="Labutti K."/>
            <person name="Pangilinan J."/>
            <person name="Floch G.L."/>
            <person name="Makela M.R."/>
            <person name="Henrissat B."/>
            <person name="Grigoriev I.V."/>
            <person name="Crouch J.A."/>
            <person name="De Vries R.P."/>
            <person name="Sukno S.A."/>
            <person name="Thon M.R."/>
        </authorList>
    </citation>
    <scope>NUCLEOTIDE SEQUENCE</scope>
    <source>
        <strain evidence="1">CBS 193.32</strain>
    </source>
</reference>
<dbReference type="AlphaFoldDB" id="A0AAJ0A9U6"/>
<comment type="caution">
    <text evidence="1">The sequence shown here is derived from an EMBL/GenBank/DDBJ whole genome shotgun (WGS) entry which is preliminary data.</text>
</comment>
<dbReference type="Proteomes" id="UP001224890">
    <property type="component" value="Unassembled WGS sequence"/>
</dbReference>
<evidence type="ECO:0000313" key="2">
    <source>
        <dbReference type="Proteomes" id="UP001224890"/>
    </source>
</evidence>
<dbReference type="GeneID" id="85455049"/>
<protein>
    <submittedName>
        <fullName evidence="1">Uncharacterized protein</fullName>
    </submittedName>
</protein>
<evidence type="ECO:0000313" key="1">
    <source>
        <dbReference type="EMBL" id="KAK1657731.1"/>
    </source>
</evidence>
<dbReference type="Pfam" id="PF12520">
    <property type="entry name" value="DUF3723"/>
    <property type="match status" value="1"/>
</dbReference>
<name>A0AAJ0A9U6_9PEZI</name>
<organism evidence="1 2">
    <name type="scientific">Colletotrichum godetiae</name>
    <dbReference type="NCBI Taxonomy" id="1209918"/>
    <lineage>
        <taxon>Eukaryota</taxon>
        <taxon>Fungi</taxon>
        <taxon>Dikarya</taxon>
        <taxon>Ascomycota</taxon>
        <taxon>Pezizomycotina</taxon>
        <taxon>Sordariomycetes</taxon>
        <taxon>Hypocreomycetidae</taxon>
        <taxon>Glomerellales</taxon>
        <taxon>Glomerellaceae</taxon>
        <taxon>Colletotrichum</taxon>
        <taxon>Colletotrichum acutatum species complex</taxon>
    </lineage>
</organism>
<dbReference type="EMBL" id="JAHMHR010000085">
    <property type="protein sequence ID" value="KAK1657731.1"/>
    <property type="molecule type" value="Genomic_DNA"/>
</dbReference>
<dbReference type="RefSeq" id="XP_060422495.1">
    <property type="nucleotide sequence ID" value="XM_060570523.1"/>
</dbReference>
<feature type="non-terminal residue" evidence="1">
    <location>
        <position position="233"/>
    </location>
</feature>
<dbReference type="InterPro" id="IPR022198">
    <property type="entry name" value="DUF3723"/>
</dbReference>
<gene>
    <name evidence="1" type="ORF">BDP55DRAFT_566626</name>
</gene>
<sequence length="233" mass="27613">MIRLVGVVQVPLDCLQTLELGQRIYDPDRCDYLASVFDGHCIDPERANNQIDGIILEQTLQEILLTLRISVKRLEITLTHGPYPEVFGHNVYYLQGRHRLEAAKRSRDVFTWVVRLHVTDSWQNFLHDETRFIKSQTDWYSHEREWSDGDIYIKLRDSQVRRDESTERQFTVRLGPMKRKSMAVIEARPEIQNMLDRFTGFPGLLQGLKLGMWYKYCQWLHLDPEVTAYMQRI</sequence>
<keyword evidence="2" id="KW-1185">Reference proteome</keyword>